<evidence type="ECO:0000256" key="1">
    <source>
        <dbReference type="SAM" id="MobiDB-lite"/>
    </source>
</evidence>
<organism evidence="2 3">
    <name type="scientific">Colocasia esculenta</name>
    <name type="common">Wild taro</name>
    <name type="synonym">Arum esculentum</name>
    <dbReference type="NCBI Taxonomy" id="4460"/>
    <lineage>
        <taxon>Eukaryota</taxon>
        <taxon>Viridiplantae</taxon>
        <taxon>Streptophyta</taxon>
        <taxon>Embryophyta</taxon>
        <taxon>Tracheophyta</taxon>
        <taxon>Spermatophyta</taxon>
        <taxon>Magnoliopsida</taxon>
        <taxon>Liliopsida</taxon>
        <taxon>Araceae</taxon>
        <taxon>Aroideae</taxon>
        <taxon>Colocasieae</taxon>
        <taxon>Colocasia</taxon>
    </lineage>
</organism>
<protein>
    <submittedName>
        <fullName evidence="2">Uncharacterized protein</fullName>
    </submittedName>
</protein>
<name>A0A843U6R4_COLES</name>
<feature type="compositionally biased region" description="Low complexity" evidence="1">
    <location>
        <begin position="52"/>
        <end position="69"/>
    </location>
</feature>
<dbReference type="AlphaFoldDB" id="A0A843U6R4"/>
<comment type="caution">
    <text evidence="2">The sequence shown here is derived from an EMBL/GenBank/DDBJ whole genome shotgun (WGS) entry which is preliminary data.</text>
</comment>
<gene>
    <name evidence="2" type="ORF">Taro_008362</name>
</gene>
<dbReference type="EMBL" id="NMUH01000274">
    <property type="protein sequence ID" value="MQL75979.1"/>
    <property type="molecule type" value="Genomic_DNA"/>
</dbReference>
<sequence length="345" mass="37809">MKLDQAEAWMAKTGGSGRGRAGRGRVGARRPELAREVAGIRGFPVGGPDPPGSGDSASRLPRPARPRGSPFKEGSRPGTAQSAQSRDLPSQPPAPPPPAGAPPSPPPPSPELREARRRPPPPAPFLSLWYFFNPKIQYKDDVHNDGEVMRGTMNVITRIARSMNERLDAVAEVERYKMKVGIYGAYDMKYAAGRLSPGIWQIKNIKSKRWSRPLILVGLMIRRDYSLPINVDDDDDDPEFTTAARVSRRSYAEEDDRRRGLGTTGSHLSRDDSRRSLPRSTSVRRVAGALGYRGRLSDVHNPTQGSMDRSLYRSRFVKQPSIKQALKGVKATGKAAKGAIKGGEV</sequence>
<feature type="compositionally biased region" description="Pro residues" evidence="1">
    <location>
        <begin position="90"/>
        <end position="110"/>
    </location>
</feature>
<reference evidence="2" key="1">
    <citation type="submission" date="2017-07" db="EMBL/GenBank/DDBJ databases">
        <title>Taro Niue Genome Assembly and Annotation.</title>
        <authorList>
            <person name="Atibalentja N."/>
            <person name="Keating K."/>
            <person name="Fields C.J."/>
        </authorList>
    </citation>
    <scope>NUCLEOTIDE SEQUENCE</scope>
    <source>
        <strain evidence="2">Niue_2</strain>
        <tissue evidence="2">Leaf</tissue>
    </source>
</reference>
<accession>A0A843U6R4</accession>
<feature type="region of interest" description="Disordered" evidence="1">
    <location>
        <begin position="246"/>
        <end position="280"/>
    </location>
</feature>
<feature type="region of interest" description="Disordered" evidence="1">
    <location>
        <begin position="1"/>
        <end position="119"/>
    </location>
</feature>
<evidence type="ECO:0000313" key="3">
    <source>
        <dbReference type="Proteomes" id="UP000652761"/>
    </source>
</evidence>
<feature type="compositionally biased region" description="Polar residues" evidence="1">
    <location>
        <begin position="78"/>
        <end position="87"/>
    </location>
</feature>
<proteinExistence type="predicted"/>
<feature type="compositionally biased region" description="Basic and acidic residues" evidence="1">
    <location>
        <begin position="250"/>
        <end position="259"/>
    </location>
</feature>
<dbReference type="Proteomes" id="UP000652761">
    <property type="component" value="Unassembled WGS sequence"/>
</dbReference>
<keyword evidence="3" id="KW-1185">Reference proteome</keyword>
<evidence type="ECO:0000313" key="2">
    <source>
        <dbReference type="EMBL" id="MQL75979.1"/>
    </source>
</evidence>